<dbReference type="AlphaFoldDB" id="A0A502FV16"/>
<accession>A0A502FV16</accession>
<gene>
    <name evidence="3" type="ORF">EAH89_16755</name>
</gene>
<evidence type="ECO:0000259" key="2">
    <source>
        <dbReference type="Pfam" id="PF01965"/>
    </source>
</evidence>
<keyword evidence="3" id="KW-0315">Glutamine amidotransferase</keyword>
<dbReference type="Pfam" id="PF01965">
    <property type="entry name" value="DJ-1_PfpI"/>
    <property type="match status" value="1"/>
</dbReference>
<evidence type="ECO:0000313" key="3">
    <source>
        <dbReference type="EMBL" id="TPG53398.1"/>
    </source>
</evidence>
<dbReference type="EMBL" id="RCZP01000017">
    <property type="protein sequence ID" value="TPG53398.1"/>
    <property type="molecule type" value="Genomic_DNA"/>
</dbReference>
<dbReference type="Gene3D" id="3.40.50.880">
    <property type="match status" value="1"/>
</dbReference>
<comment type="similarity">
    <text evidence="1">Belongs to the peptidase C56 family.</text>
</comment>
<organism evidence="3 4">
    <name type="scientific">Muricoccus nepalensis</name>
    <dbReference type="NCBI Taxonomy" id="1854500"/>
    <lineage>
        <taxon>Bacteria</taxon>
        <taxon>Pseudomonadati</taxon>
        <taxon>Pseudomonadota</taxon>
        <taxon>Alphaproteobacteria</taxon>
        <taxon>Acetobacterales</taxon>
        <taxon>Roseomonadaceae</taxon>
        <taxon>Muricoccus</taxon>
    </lineage>
</organism>
<dbReference type="OrthoDB" id="9792284at2"/>
<evidence type="ECO:0000256" key="1">
    <source>
        <dbReference type="ARBA" id="ARBA00008542"/>
    </source>
</evidence>
<feature type="domain" description="DJ-1/PfpI" evidence="2">
    <location>
        <begin position="7"/>
        <end position="175"/>
    </location>
</feature>
<proteinExistence type="inferred from homology"/>
<reference evidence="3 4" key="1">
    <citation type="journal article" date="2019" name="Environ. Microbiol.">
        <title>Species interactions and distinct microbial communities in high Arctic permafrost affected cryosols are associated with the CH4 and CO2 gas fluxes.</title>
        <authorList>
            <person name="Altshuler I."/>
            <person name="Hamel J."/>
            <person name="Turney S."/>
            <person name="Magnuson E."/>
            <person name="Levesque R."/>
            <person name="Greer C."/>
            <person name="Whyte L.G."/>
        </authorList>
    </citation>
    <scope>NUCLEOTIDE SEQUENCE [LARGE SCALE GENOMIC DNA]</scope>
    <source>
        <strain evidence="3 4">S9.3B</strain>
    </source>
</reference>
<comment type="caution">
    <text evidence="3">The sequence shown here is derived from an EMBL/GenBank/DDBJ whole genome shotgun (WGS) entry which is preliminary data.</text>
</comment>
<dbReference type="InterPro" id="IPR029062">
    <property type="entry name" value="Class_I_gatase-like"/>
</dbReference>
<dbReference type="InterPro" id="IPR006286">
    <property type="entry name" value="C56_PfpI-like"/>
</dbReference>
<dbReference type="PROSITE" id="PS51276">
    <property type="entry name" value="PEPTIDASE_C56_PFPI"/>
    <property type="match status" value="1"/>
</dbReference>
<dbReference type="RefSeq" id="WP_140884879.1">
    <property type="nucleotide sequence ID" value="NZ_RCZP01000017.1"/>
</dbReference>
<dbReference type="SUPFAM" id="SSF52317">
    <property type="entry name" value="Class I glutamine amidotransferase-like"/>
    <property type="match status" value="1"/>
</dbReference>
<protein>
    <submittedName>
        <fullName evidence="3">Type 1 glutamine amidotransferase</fullName>
    </submittedName>
</protein>
<dbReference type="PANTHER" id="PTHR42733:SF12">
    <property type="entry name" value="PROTEINASE"/>
    <property type="match status" value="1"/>
</dbReference>
<keyword evidence="4" id="KW-1185">Reference proteome</keyword>
<evidence type="ECO:0000313" key="4">
    <source>
        <dbReference type="Proteomes" id="UP000317078"/>
    </source>
</evidence>
<dbReference type="InterPro" id="IPR002818">
    <property type="entry name" value="DJ-1/PfpI"/>
</dbReference>
<dbReference type="NCBIfam" id="TIGR01382">
    <property type="entry name" value="PfpI"/>
    <property type="match status" value="1"/>
</dbReference>
<dbReference type="CDD" id="cd03134">
    <property type="entry name" value="GATase1_PfpI_like"/>
    <property type="match status" value="1"/>
</dbReference>
<dbReference type="Proteomes" id="UP000317078">
    <property type="component" value="Unassembled WGS sequence"/>
</dbReference>
<name>A0A502FV16_9PROT</name>
<dbReference type="PANTHER" id="PTHR42733">
    <property type="entry name" value="DJ-1 PROTEIN"/>
    <property type="match status" value="1"/>
</dbReference>
<sequence length="187" mass="19893">MTDAAHRRVAILATDGVERVELTEPLNALKKAGMDVAVVSLTLGEIQSMDDDVNPAERIAVDLEVADAHAEAFDALVLPGGTTNPDKLRLNEAAVAFVRAFAEAGKPIAAICHGPWMLIEAGTVKGRRMTSYPSLKTDLRNAGATWVDETCVVDGNLVTSRNPKDLPAFCEKMVEAVSRSAPRAKAA</sequence>
<keyword evidence="3" id="KW-0808">Transferase</keyword>
<dbReference type="GO" id="GO:0016740">
    <property type="term" value="F:transferase activity"/>
    <property type="evidence" value="ECO:0007669"/>
    <property type="project" value="UniProtKB-KW"/>
</dbReference>